<dbReference type="KEGG" id="mpof:MPOR_08620"/>
<accession>A0A6N4V306</accession>
<dbReference type="RefSeq" id="WP_163672700.1">
    <property type="nucleotide sequence ID" value="NZ_AP022570.1"/>
</dbReference>
<dbReference type="AlphaFoldDB" id="A0A6N4V306"/>
<dbReference type="EMBL" id="AP022570">
    <property type="protein sequence ID" value="BBX49836.1"/>
    <property type="molecule type" value="Genomic_DNA"/>
</dbReference>
<name>A0A6N4V306_9MYCO</name>
<dbReference type="Proteomes" id="UP000466785">
    <property type="component" value="Chromosome"/>
</dbReference>
<protein>
    <submittedName>
        <fullName evidence="1">Uncharacterized protein</fullName>
    </submittedName>
</protein>
<gene>
    <name evidence="1" type="ORF">MPOR_08620</name>
</gene>
<proteinExistence type="predicted"/>
<reference evidence="1 2" key="1">
    <citation type="journal article" date="2019" name="Emerg. Microbes Infect.">
        <title>Comprehensive subspecies identification of 175 nontuberculous mycobacteria species based on 7547 genomic profiles.</title>
        <authorList>
            <person name="Matsumoto Y."/>
            <person name="Kinjo T."/>
            <person name="Motooka D."/>
            <person name="Nabeya D."/>
            <person name="Jung N."/>
            <person name="Uechi K."/>
            <person name="Horii T."/>
            <person name="Iida T."/>
            <person name="Fujita J."/>
            <person name="Nakamura S."/>
        </authorList>
    </citation>
    <scope>NUCLEOTIDE SEQUENCE [LARGE SCALE GENOMIC DNA]</scope>
    <source>
        <strain evidence="1 2">JCM 12603</strain>
    </source>
</reference>
<evidence type="ECO:0000313" key="2">
    <source>
        <dbReference type="Proteomes" id="UP000466785"/>
    </source>
</evidence>
<evidence type="ECO:0000313" key="1">
    <source>
        <dbReference type="EMBL" id="BBX49836.1"/>
    </source>
</evidence>
<sequence length="81" mass="8630">MSEQFEIVEVAVDDVRAGDVLAVTDDPDPRANAFHVADVKSVHPTATGQMTHVTLTSTAAGRDGEPMVLDYPPGTVLRKIV</sequence>
<organism evidence="1 2">
    <name type="scientific">Mycolicibacterium poriferae</name>
    <dbReference type="NCBI Taxonomy" id="39694"/>
    <lineage>
        <taxon>Bacteria</taxon>
        <taxon>Bacillati</taxon>
        <taxon>Actinomycetota</taxon>
        <taxon>Actinomycetes</taxon>
        <taxon>Mycobacteriales</taxon>
        <taxon>Mycobacteriaceae</taxon>
        <taxon>Mycolicibacterium</taxon>
    </lineage>
</organism>
<keyword evidence="2" id="KW-1185">Reference proteome</keyword>